<accession>A0ACB8R7K2</accession>
<reference evidence="1" key="2">
    <citation type="journal article" date="2022" name="New Phytol.">
        <title>Evolutionary transition to the ectomycorrhizal habit in the genomes of a hyperdiverse lineage of mushroom-forming fungi.</title>
        <authorList>
            <person name="Looney B."/>
            <person name="Miyauchi S."/>
            <person name="Morin E."/>
            <person name="Drula E."/>
            <person name="Courty P.E."/>
            <person name="Kohler A."/>
            <person name="Kuo A."/>
            <person name="LaButti K."/>
            <person name="Pangilinan J."/>
            <person name="Lipzen A."/>
            <person name="Riley R."/>
            <person name="Andreopoulos W."/>
            <person name="He G."/>
            <person name="Johnson J."/>
            <person name="Nolan M."/>
            <person name="Tritt A."/>
            <person name="Barry K.W."/>
            <person name="Grigoriev I.V."/>
            <person name="Nagy L.G."/>
            <person name="Hibbett D."/>
            <person name="Henrissat B."/>
            <person name="Matheny P.B."/>
            <person name="Labbe J."/>
            <person name="Martin F.M."/>
        </authorList>
    </citation>
    <scope>NUCLEOTIDE SEQUENCE</scope>
    <source>
        <strain evidence="1">FP105234-sp</strain>
    </source>
</reference>
<proteinExistence type="predicted"/>
<reference evidence="1" key="1">
    <citation type="submission" date="2021-02" db="EMBL/GenBank/DDBJ databases">
        <authorList>
            <consortium name="DOE Joint Genome Institute"/>
            <person name="Ahrendt S."/>
            <person name="Looney B.P."/>
            <person name="Miyauchi S."/>
            <person name="Morin E."/>
            <person name="Drula E."/>
            <person name="Courty P.E."/>
            <person name="Chicoki N."/>
            <person name="Fauchery L."/>
            <person name="Kohler A."/>
            <person name="Kuo A."/>
            <person name="Labutti K."/>
            <person name="Pangilinan J."/>
            <person name="Lipzen A."/>
            <person name="Riley R."/>
            <person name="Andreopoulos W."/>
            <person name="He G."/>
            <person name="Johnson J."/>
            <person name="Barry K.W."/>
            <person name="Grigoriev I.V."/>
            <person name="Nagy L."/>
            <person name="Hibbett D."/>
            <person name="Henrissat B."/>
            <person name="Matheny P.B."/>
            <person name="Labbe J."/>
            <person name="Martin F."/>
        </authorList>
    </citation>
    <scope>NUCLEOTIDE SEQUENCE</scope>
    <source>
        <strain evidence="1">FP105234-sp</strain>
    </source>
</reference>
<evidence type="ECO:0000313" key="1">
    <source>
        <dbReference type="EMBL" id="KAI0039867.1"/>
    </source>
</evidence>
<comment type="caution">
    <text evidence="1">The sequence shown here is derived from an EMBL/GenBank/DDBJ whole genome shotgun (WGS) entry which is preliminary data.</text>
</comment>
<evidence type="ECO:0000313" key="2">
    <source>
        <dbReference type="Proteomes" id="UP000814033"/>
    </source>
</evidence>
<dbReference type="EMBL" id="MU276254">
    <property type="protein sequence ID" value="KAI0039867.1"/>
    <property type="molecule type" value="Genomic_DNA"/>
</dbReference>
<protein>
    <submittedName>
        <fullName evidence="1">Uncharacterized protein</fullName>
    </submittedName>
</protein>
<name>A0ACB8R7K2_9AGAM</name>
<sequence length="428" mass="44282">MSTTSSTAAGPASTSKPRPALTVSTPAPRALHLPALGSAPLPLASIANIPSPAPRAQRRQTSISYLPPDSPRSWAPGRSASMSSPLRRTGSLKEARERPAEPAVHTLAEKHADLLQFIAQKESRCLDLRSQLAVHEAELRDLKLKWERIVHREFGRVTAPPSSASAAAPAKSASASSSARNSSTSTSTTTAAVVDGFVGGMRMLAAATGNPTPDTTPAPTSAHAHSPSLAARPSPFAKRAARQSQSASISTASTSVGTPRSTSPDDARIASPSSPQHAHEEPMVRDTGATPTVAFVDAKARALRRRSRDDPAKRSPVAPAQPVALGGMGMGMGMQGLGWAALAELQRVPAVAKSQKRASVLFADVSQTIRAALAPVPVPALGSLLDADEGGEEGDGLGAVLAPSVARPTRDPSPAPPPADDDDEDWNW</sequence>
<keyword evidence="2" id="KW-1185">Reference proteome</keyword>
<organism evidence="1 2">
    <name type="scientific">Auriscalpium vulgare</name>
    <dbReference type="NCBI Taxonomy" id="40419"/>
    <lineage>
        <taxon>Eukaryota</taxon>
        <taxon>Fungi</taxon>
        <taxon>Dikarya</taxon>
        <taxon>Basidiomycota</taxon>
        <taxon>Agaricomycotina</taxon>
        <taxon>Agaricomycetes</taxon>
        <taxon>Russulales</taxon>
        <taxon>Auriscalpiaceae</taxon>
        <taxon>Auriscalpium</taxon>
    </lineage>
</organism>
<dbReference type="Proteomes" id="UP000814033">
    <property type="component" value="Unassembled WGS sequence"/>
</dbReference>
<gene>
    <name evidence="1" type="ORF">FA95DRAFT_1684088</name>
</gene>